<proteinExistence type="predicted"/>
<keyword evidence="4" id="KW-1185">Reference proteome</keyword>
<dbReference type="Pfam" id="PF04264">
    <property type="entry name" value="YceI"/>
    <property type="match status" value="1"/>
</dbReference>
<dbReference type="AlphaFoldDB" id="A0A1I6GE29"/>
<keyword evidence="1" id="KW-0732">Signal</keyword>
<name>A0A1I6GE29_9GAMM</name>
<dbReference type="PANTHER" id="PTHR34406">
    <property type="entry name" value="PROTEIN YCEI"/>
    <property type="match status" value="1"/>
</dbReference>
<evidence type="ECO:0000256" key="1">
    <source>
        <dbReference type="SAM" id="SignalP"/>
    </source>
</evidence>
<dbReference type="SMART" id="SM00867">
    <property type="entry name" value="YceI"/>
    <property type="match status" value="1"/>
</dbReference>
<reference evidence="4" key="1">
    <citation type="submission" date="2016-10" db="EMBL/GenBank/DDBJ databases">
        <authorList>
            <person name="Varghese N."/>
            <person name="Submissions S."/>
        </authorList>
    </citation>
    <scope>NUCLEOTIDE SEQUENCE [LARGE SCALE GENOMIC DNA]</scope>
    <source>
        <strain evidence="4">CGMCC 1.6294</strain>
    </source>
</reference>
<dbReference type="Gene3D" id="2.40.128.110">
    <property type="entry name" value="Lipid/polyisoprenoid-binding, YceI-like"/>
    <property type="match status" value="1"/>
</dbReference>
<dbReference type="OrthoDB" id="9811006at2"/>
<dbReference type="RefSeq" id="WP_091985767.1">
    <property type="nucleotide sequence ID" value="NZ_FOYV01000001.1"/>
</dbReference>
<accession>A0A1I6GE29</accession>
<dbReference type="PANTHER" id="PTHR34406:SF1">
    <property type="entry name" value="PROTEIN YCEI"/>
    <property type="match status" value="1"/>
</dbReference>
<evidence type="ECO:0000313" key="4">
    <source>
        <dbReference type="Proteomes" id="UP000199290"/>
    </source>
</evidence>
<feature type="chain" id="PRO_5011796863" evidence="1">
    <location>
        <begin position="29"/>
        <end position="206"/>
    </location>
</feature>
<dbReference type="InterPro" id="IPR036761">
    <property type="entry name" value="TTHA0802/YceI-like_sf"/>
</dbReference>
<dbReference type="SUPFAM" id="SSF101874">
    <property type="entry name" value="YceI-like"/>
    <property type="match status" value="1"/>
</dbReference>
<feature type="domain" description="Lipid/polyisoprenoid-binding YceI-like" evidence="2">
    <location>
        <begin position="32"/>
        <end position="199"/>
    </location>
</feature>
<dbReference type="InterPro" id="IPR007372">
    <property type="entry name" value="Lipid/polyisoprenoid-bd_YceI"/>
</dbReference>
<organism evidence="3 4">
    <name type="scientific">Marinobacter gudaonensis</name>
    <dbReference type="NCBI Taxonomy" id="375760"/>
    <lineage>
        <taxon>Bacteria</taxon>
        <taxon>Pseudomonadati</taxon>
        <taxon>Pseudomonadota</taxon>
        <taxon>Gammaproteobacteria</taxon>
        <taxon>Pseudomonadales</taxon>
        <taxon>Marinobacteraceae</taxon>
        <taxon>Marinobacter</taxon>
    </lineage>
</organism>
<evidence type="ECO:0000259" key="2">
    <source>
        <dbReference type="SMART" id="SM00867"/>
    </source>
</evidence>
<sequence length="206" mass="22957">MTAVNTGTLTRTLVALPAALAISTGAMAEPRKFIVDDEHFSIVFEIMHIGYAPVMGMFREVEGQFVYDEEARELKSGQLVFQSDSVFTNHKKRDEHVRNEDFLNSEEYPEITYTVTGFETTGENTGKVTGDLEMLGQTRPVVLDVTLNKSAVYPFGHEEYTLGISASTTLKRSEWGMTYGIEQAMVGDEVTLRFGFEAIRESGGLF</sequence>
<evidence type="ECO:0000313" key="3">
    <source>
        <dbReference type="EMBL" id="SFR40439.1"/>
    </source>
</evidence>
<dbReference type="Proteomes" id="UP000199290">
    <property type="component" value="Unassembled WGS sequence"/>
</dbReference>
<dbReference type="EMBL" id="FOYV01000001">
    <property type="protein sequence ID" value="SFR40439.1"/>
    <property type="molecule type" value="Genomic_DNA"/>
</dbReference>
<protein>
    <submittedName>
        <fullName evidence="3">Polyisoprenoid-binding protein YceI</fullName>
    </submittedName>
</protein>
<gene>
    <name evidence="3" type="ORF">SAMN04488073_0567</name>
</gene>
<dbReference type="STRING" id="375760.SAMN04488073_0567"/>
<feature type="signal peptide" evidence="1">
    <location>
        <begin position="1"/>
        <end position="28"/>
    </location>
</feature>